<feature type="domain" description="Amino acid transporter transmembrane" evidence="8">
    <location>
        <begin position="329"/>
        <end position="711"/>
    </location>
</feature>
<keyword evidence="4 7" id="KW-1133">Transmembrane helix</keyword>
<keyword evidence="3 7" id="KW-0812">Transmembrane</keyword>
<protein>
    <recommendedName>
        <fullName evidence="8">Amino acid transporter transmembrane domain-containing protein</fullName>
    </recommendedName>
</protein>
<dbReference type="GO" id="GO:0005774">
    <property type="term" value="C:vacuolar membrane"/>
    <property type="evidence" value="ECO:0007669"/>
    <property type="project" value="TreeGrafter"/>
</dbReference>
<comment type="subcellular location">
    <subcellularLocation>
        <location evidence="1">Membrane</location>
        <topology evidence="1">Multi-pass membrane protein</topology>
    </subcellularLocation>
</comment>
<feature type="compositionally biased region" description="Low complexity" evidence="6">
    <location>
        <begin position="227"/>
        <end position="247"/>
    </location>
</feature>
<evidence type="ECO:0000256" key="3">
    <source>
        <dbReference type="ARBA" id="ARBA00022692"/>
    </source>
</evidence>
<feature type="region of interest" description="Disordered" evidence="6">
    <location>
        <begin position="27"/>
        <end position="122"/>
    </location>
</feature>
<feature type="transmembrane region" description="Helical" evidence="7">
    <location>
        <begin position="692"/>
        <end position="716"/>
    </location>
</feature>
<feature type="compositionally biased region" description="Low complexity" evidence="6">
    <location>
        <begin position="69"/>
        <end position="80"/>
    </location>
</feature>
<feature type="transmembrane region" description="Helical" evidence="7">
    <location>
        <begin position="588"/>
        <end position="613"/>
    </location>
</feature>
<evidence type="ECO:0000256" key="5">
    <source>
        <dbReference type="ARBA" id="ARBA00023136"/>
    </source>
</evidence>
<feature type="transmembrane region" description="Helical" evidence="7">
    <location>
        <begin position="634"/>
        <end position="653"/>
    </location>
</feature>
<feature type="region of interest" description="Disordered" evidence="6">
    <location>
        <begin position="279"/>
        <end position="298"/>
    </location>
</feature>
<evidence type="ECO:0000313" key="9">
    <source>
        <dbReference type="EMBL" id="CDS12152.1"/>
    </source>
</evidence>
<proteinExistence type="inferred from homology"/>
<feature type="compositionally biased region" description="Polar residues" evidence="6">
    <location>
        <begin position="282"/>
        <end position="298"/>
    </location>
</feature>
<evidence type="ECO:0000256" key="2">
    <source>
        <dbReference type="ARBA" id="ARBA00008066"/>
    </source>
</evidence>
<feature type="transmembrane region" description="Helical" evidence="7">
    <location>
        <begin position="545"/>
        <end position="568"/>
    </location>
</feature>
<feature type="transmembrane region" description="Helical" evidence="7">
    <location>
        <begin position="403"/>
        <end position="425"/>
    </location>
</feature>
<feature type="compositionally biased region" description="Low complexity" evidence="6">
    <location>
        <begin position="88"/>
        <end position="97"/>
    </location>
</feature>
<accession>A0A077WZA0</accession>
<feature type="region of interest" description="Disordered" evidence="6">
    <location>
        <begin position="218"/>
        <end position="248"/>
    </location>
</feature>
<comment type="similarity">
    <text evidence="2">Belongs to the amino acid/polyamine transporter 2 family.</text>
</comment>
<gene>
    <name evidence="9" type="ORF">LRAMOSA04347</name>
</gene>
<feature type="compositionally biased region" description="Basic residues" evidence="6">
    <location>
        <begin position="50"/>
        <end position="61"/>
    </location>
</feature>
<feature type="transmembrane region" description="Helical" evidence="7">
    <location>
        <begin position="361"/>
        <end position="382"/>
    </location>
</feature>
<sequence length="735" mass="81165">MERSLTVDLPVEQVARVVKRHLVLQPANATSSGSTTHSEQLPIASQIPRQHQRRNNHSRRRNNSDSRTSRQLAKQQQQQQQREDDHTPSAAASSTTSDINHSTMQQEATTYSSRSTTPVYSTHHLLPGGAIVDEIYKWTARVDNEQRWRRQRAESISLPATRQSVDDPLLQSLKQPGGFRRHHVLTQAARQGKSPNFVTSSFVDFLCLYGHFGGEDLSDEDDDGDDSSLSSYTSSDGAATDSADSNTGAAAGGSVMAYRGNMLHRASYQSCDPGELPLPATAVSNNHHSSADASTSSYTRYHHHYPIRSTHETMPLLPSNKPSRSVQDKATPGKAMFLLLKSFVTTGIMFLPRAFYNGGLVFSILGVIAWAMISLCSFLLLVQTRLVVHASFGDMGGVLYGRSMKLAVLFAITLSQIGFVCAYMVFVAENIQSLVLAFSKCRVLIPMHLLVLAQSFVFIPLAMIRKIQRLSVFALIADVFIVIGLGYMFYYDLLQLSDVGIAHVDLWNPSHFPLFIGTIAFTYEGIGLVIPITESMKEPSKFPSVLRRVLGVITVLFIALGAISYLTFGEDVQTIILLNLPSKDPMVSSIQTLYSLAICLSIPLQLFPAIRIMENGLFTTRSGKNNAVVKWQKNVFRVLVVFLCAWIAIVGSKDKLDKFVSLIGALFCIPLCFVFPPLFHLKAIDLPTWRRVADVALILFGAIGSIFVASVTLYQWNSGNGDILDPVKQCIVNRT</sequence>
<feature type="transmembrane region" description="Helical" evidence="7">
    <location>
        <begin position="511"/>
        <end position="533"/>
    </location>
</feature>
<evidence type="ECO:0000259" key="8">
    <source>
        <dbReference type="Pfam" id="PF01490"/>
    </source>
</evidence>
<keyword evidence="5 7" id="KW-0472">Membrane</keyword>
<evidence type="ECO:0000256" key="4">
    <source>
        <dbReference type="ARBA" id="ARBA00022989"/>
    </source>
</evidence>
<feature type="transmembrane region" description="Helical" evidence="7">
    <location>
        <begin position="659"/>
        <end position="680"/>
    </location>
</feature>
<dbReference type="OrthoDB" id="1684102at2759"/>
<feature type="compositionally biased region" description="Polar residues" evidence="6">
    <location>
        <begin position="98"/>
        <end position="120"/>
    </location>
</feature>
<evidence type="ECO:0000256" key="6">
    <source>
        <dbReference type="SAM" id="MobiDB-lite"/>
    </source>
</evidence>
<dbReference type="PANTHER" id="PTHR22950">
    <property type="entry name" value="AMINO ACID TRANSPORTER"/>
    <property type="match status" value="1"/>
</dbReference>
<organism evidence="9">
    <name type="scientific">Lichtheimia ramosa</name>
    <dbReference type="NCBI Taxonomy" id="688394"/>
    <lineage>
        <taxon>Eukaryota</taxon>
        <taxon>Fungi</taxon>
        <taxon>Fungi incertae sedis</taxon>
        <taxon>Mucoromycota</taxon>
        <taxon>Mucoromycotina</taxon>
        <taxon>Mucoromycetes</taxon>
        <taxon>Mucorales</taxon>
        <taxon>Lichtheimiaceae</taxon>
        <taxon>Lichtheimia</taxon>
    </lineage>
</organism>
<evidence type="ECO:0000256" key="7">
    <source>
        <dbReference type="SAM" id="Phobius"/>
    </source>
</evidence>
<feature type="compositionally biased region" description="Polar residues" evidence="6">
    <location>
        <begin position="27"/>
        <end position="39"/>
    </location>
</feature>
<evidence type="ECO:0000256" key="1">
    <source>
        <dbReference type="ARBA" id="ARBA00004141"/>
    </source>
</evidence>
<feature type="transmembrane region" description="Helical" evidence="7">
    <location>
        <begin position="470"/>
        <end position="491"/>
    </location>
</feature>
<dbReference type="InterPro" id="IPR013057">
    <property type="entry name" value="AA_transpt_TM"/>
</dbReference>
<dbReference type="Pfam" id="PF01490">
    <property type="entry name" value="Aa_trans"/>
    <property type="match status" value="1"/>
</dbReference>
<dbReference type="PANTHER" id="PTHR22950:SF666">
    <property type="entry name" value="VACUOLAR AMINO ACID TRANSPORTER 4"/>
    <property type="match status" value="1"/>
</dbReference>
<feature type="transmembrane region" description="Helical" evidence="7">
    <location>
        <begin position="445"/>
        <end position="463"/>
    </location>
</feature>
<name>A0A077WZA0_9FUNG</name>
<reference evidence="9" key="1">
    <citation type="journal article" date="2014" name="Genome Announc.">
        <title>De novo whole-genome sequence and genome annotation of Lichtheimia ramosa.</title>
        <authorList>
            <person name="Linde J."/>
            <person name="Schwartze V."/>
            <person name="Binder U."/>
            <person name="Lass-Florl C."/>
            <person name="Voigt K."/>
            <person name="Horn F."/>
        </authorList>
    </citation>
    <scope>NUCLEOTIDE SEQUENCE</scope>
    <source>
        <strain evidence="9">JMRC FSU:6197</strain>
    </source>
</reference>
<dbReference type="GO" id="GO:0015179">
    <property type="term" value="F:L-amino acid transmembrane transporter activity"/>
    <property type="evidence" value="ECO:0007669"/>
    <property type="project" value="TreeGrafter"/>
</dbReference>
<dbReference type="EMBL" id="LK023357">
    <property type="protein sequence ID" value="CDS12152.1"/>
    <property type="molecule type" value="Genomic_DNA"/>
</dbReference>
<dbReference type="AlphaFoldDB" id="A0A077WZA0"/>